<keyword evidence="4" id="KW-1185">Reference proteome</keyword>
<dbReference type="OrthoDB" id="10003767at2759"/>
<dbReference type="AlphaFoldDB" id="M1WH75"/>
<comment type="caution">
    <text evidence="3">The sequence shown here is derived from an EMBL/GenBank/DDBJ whole genome shotgun (WGS) entry which is preliminary data.</text>
</comment>
<dbReference type="SUPFAM" id="SSF56112">
    <property type="entry name" value="Protein kinase-like (PK-like)"/>
    <property type="match status" value="1"/>
</dbReference>
<dbReference type="eggNOG" id="ENOG502SI0S">
    <property type="taxonomic scope" value="Eukaryota"/>
</dbReference>
<evidence type="ECO:0000313" key="4">
    <source>
        <dbReference type="Proteomes" id="UP000016801"/>
    </source>
</evidence>
<evidence type="ECO:0000313" key="3">
    <source>
        <dbReference type="EMBL" id="CCE35234.1"/>
    </source>
</evidence>
<gene>
    <name evidence="3" type="ORF">CPUR_03221</name>
</gene>
<dbReference type="STRING" id="1111077.M1WH75"/>
<dbReference type="Pfam" id="PF01636">
    <property type="entry name" value="APH"/>
    <property type="match status" value="1"/>
</dbReference>
<dbReference type="EMBL" id="CAGA01000190">
    <property type="protein sequence ID" value="CCE35234.1"/>
    <property type="molecule type" value="Genomic_DNA"/>
</dbReference>
<dbReference type="Gene3D" id="3.90.1200.10">
    <property type="match status" value="1"/>
</dbReference>
<dbReference type="Proteomes" id="UP000016801">
    <property type="component" value="Unassembled WGS sequence"/>
</dbReference>
<proteinExistence type="predicted"/>
<dbReference type="PANTHER" id="PTHR21310:SF15">
    <property type="entry name" value="AMINOGLYCOSIDE PHOSPHOTRANSFERASE DOMAIN-CONTAINING PROTEIN"/>
    <property type="match status" value="1"/>
</dbReference>
<dbReference type="HOGENOM" id="CLU_053876_2_0_1"/>
<feature type="domain" description="Aminoglycoside phosphotransferase" evidence="2">
    <location>
        <begin position="155"/>
        <end position="354"/>
    </location>
</feature>
<reference evidence="3 4" key="1">
    <citation type="journal article" date="2013" name="PLoS Genet.">
        <title>Plant-symbiotic fungi as chemical engineers: Multi-genome analysis of the Clavicipitaceae reveals dynamics of alkaloid loci.</title>
        <authorList>
            <person name="Schardl C.L."/>
            <person name="Young C.A."/>
            <person name="Hesse U."/>
            <person name="Amyotte S.G."/>
            <person name="Andreeva K."/>
            <person name="Calie P.J."/>
            <person name="Fleetwood D.J."/>
            <person name="Haws D.C."/>
            <person name="Moore N."/>
            <person name="Oeser B."/>
            <person name="Panaccione D.G."/>
            <person name="Schweri K.K."/>
            <person name="Voisey C.R."/>
            <person name="Farman M.L."/>
            <person name="Jaromczyk J.W."/>
            <person name="Roe B.A."/>
            <person name="O'Sullivan D.M."/>
            <person name="Scott B."/>
            <person name="Tudzynski P."/>
            <person name="An Z."/>
            <person name="Arnaoudova E.G."/>
            <person name="Bullock C.T."/>
            <person name="Charlton N.D."/>
            <person name="Chen L."/>
            <person name="Cox M."/>
            <person name="Dinkins R.D."/>
            <person name="Florea S."/>
            <person name="Glenn A.E."/>
            <person name="Gordon A."/>
            <person name="Gueldener U."/>
            <person name="Harris D.R."/>
            <person name="Hollin W."/>
            <person name="Jaromczyk J."/>
            <person name="Johnson R.D."/>
            <person name="Khan A.K."/>
            <person name="Leistner E."/>
            <person name="Leuchtmann A."/>
            <person name="Li C."/>
            <person name="Liu J."/>
            <person name="Liu J."/>
            <person name="Liu M."/>
            <person name="Mace W."/>
            <person name="Machado C."/>
            <person name="Nagabhyru P."/>
            <person name="Pan J."/>
            <person name="Schmid J."/>
            <person name="Sugawara K."/>
            <person name="Steiner U."/>
            <person name="Takach J.E."/>
            <person name="Tanaka E."/>
            <person name="Webb J.S."/>
            <person name="Wilson E.V."/>
            <person name="Wiseman J.L."/>
            <person name="Yoshida R."/>
            <person name="Zeng Z."/>
        </authorList>
    </citation>
    <scope>NUCLEOTIDE SEQUENCE [LARGE SCALE GENOMIC DNA]</scope>
    <source>
        <strain evidence="3 4">20.1</strain>
    </source>
</reference>
<dbReference type="InterPro" id="IPR002575">
    <property type="entry name" value="Aminoglycoside_PTrfase"/>
</dbReference>
<dbReference type="InterPro" id="IPR011009">
    <property type="entry name" value="Kinase-like_dom_sf"/>
</dbReference>
<dbReference type="PANTHER" id="PTHR21310">
    <property type="entry name" value="AMINOGLYCOSIDE PHOSPHOTRANSFERASE-RELATED-RELATED"/>
    <property type="match status" value="1"/>
</dbReference>
<dbReference type="VEuPathDB" id="FungiDB:CPUR_03221"/>
<name>M1WH75_CLAP2</name>
<feature type="region of interest" description="Disordered" evidence="1">
    <location>
        <begin position="1"/>
        <end position="27"/>
    </location>
</feature>
<sequence length="465" mass="52275">MVDDKSTSNEILSPVTGALSEPHDTDPAAMTGLNDLAKENQTVTKKNNSIVAAKSANSNWHTPESLDISANKSHKQIHTVLASADFEYLEQTALLARNAGDESSESGVTCAIDSGSFTYGMNNLVLNVAFSDDVCWIARILKAPVDPSYTRQHEIAMLSEIATMKTLKSRTTIPVPEVFAFDVSPSNKFGFPYVLLECLKGKTLQKTMAKTVPADYKQHVASQVADVLYQLENLTFDRLGRIWCGENCDEPPRIIPWWSSDESLATARAQTSLEWFYKYRQKQNRQALKEHVDDPEWRAACWILKQATSHIIVEDRLHGPFPLCHFDLHYGNLLFDDEYNLTGVVDWDGAATAPLERLAVSPEFITFPGISDEKNQVILDFRATVRDCLQELVSKSEKTTPTKKKKTTLSMILGSKQADITHRCTYSRPYRAIWDGQMVAKLIYGDHVSWEQLVAAYGEVKYYNY</sequence>
<dbReference type="InterPro" id="IPR051678">
    <property type="entry name" value="AGP_Transferase"/>
</dbReference>
<accession>M1WH75</accession>
<evidence type="ECO:0000259" key="2">
    <source>
        <dbReference type="Pfam" id="PF01636"/>
    </source>
</evidence>
<protein>
    <recommendedName>
        <fullName evidence="2">Aminoglycoside phosphotransferase domain-containing protein</fullName>
    </recommendedName>
</protein>
<organism evidence="3 4">
    <name type="scientific">Claviceps purpurea (strain 20.1)</name>
    <name type="common">Ergot fungus</name>
    <name type="synonym">Sphacelia segetum</name>
    <dbReference type="NCBI Taxonomy" id="1111077"/>
    <lineage>
        <taxon>Eukaryota</taxon>
        <taxon>Fungi</taxon>
        <taxon>Dikarya</taxon>
        <taxon>Ascomycota</taxon>
        <taxon>Pezizomycotina</taxon>
        <taxon>Sordariomycetes</taxon>
        <taxon>Hypocreomycetidae</taxon>
        <taxon>Hypocreales</taxon>
        <taxon>Clavicipitaceae</taxon>
        <taxon>Claviceps</taxon>
    </lineage>
</organism>
<evidence type="ECO:0000256" key="1">
    <source>
        <dbReference type="SAM" id="MobiDB-lite"/>
    </source>
</evidence>